<accession>A0A2I0AY04</accession>
<dbReference type="STRING" id="1088818.A0A2I0AY04"/>
<evidence type="ECO:0000259" key="5">
    <source>
        <dbReference type="PROSITE" id="PS51371"/>
    </source>
</evidence>
<proteinExistence type="predicted"/>
<dbReference type="PANTHER" id="PTHR13780">
    <property type="entry name" value="AMP-ACTIVATED PROTEIN KINASE, GAMMA REGULATORY SUBUNIT"/>
    <property type="match status" value="1"/>
</dbReference>
<dbReference type="GO" id="GO:0005634">
    <property type="term" value="C:nucleus"/>
    <property type="evidence" value="ECO:0007669"/>
    <property type="project" value="TreeGrafter"/>
</dbReference>
<protein>
    <submittedName>
        <fullName evidence="6">CBS domain-containing protein CBSX5</fullName>
    </submittedName>
</protein>
<dbReference type="Gene3D" id="3.10.580.10">
    <property type="entry name" value="CBS-domain"/>
    <property type="match status" value="1"/>
</dbReference>
<feature type="region of interest" description="Disordered" evidence="4">
    <location>
        <begin position="297"/>
        <end position="329"/>
    </location>
</feature>
<evidence type="ECO:0000256" key="3">
    <source>
        <dbReference type="PROSITE-ProRule" id="PRU00703"/>
    </source>
</evidence>
<evidence type="ECO:0000313" key="7">
    <source>
        <dbReference type="Proteomes" id="UP000236161"/>
    </source>
</evidence>
<organism evidence="6 7">
    <name type="scientific">Apostasia shenzhenica</name>
    <dbReference type="NCBI Taxonomy" id="1088818"/>
    <lineage>
        <taxon>Eukaryota</taxon>
        <taxon>Viridiplantae</taxon>
        <taxon>Streptophyta</taxon>
        <taxon>Embryophyta</taxon>
        <taxon>Tracheophyta</taxon>
        <taxon>Spermatophyta</taxon>
        <taxon>Magnoliopsida</taxon>
        <taxon>Liliopsida</taxon>
        <taxon>Asparagales</taxon>
        <taxon>Orchidaceae</taxon>
        <taxon>Apostasioideae</taxon>
        <taxon>Apostasia</taxon>
    </lineage>
</organism>
<name>A0A2I0AY04_9ASPA</name>
<dbReference type="Pfam" id="PF00571">
    <property type="entry name" value="CBS"/>
    <property type="match status" value="1"/>
</dbReference>
<evidence type="ECO:0000256" key="4">
    <source>
        <dbReference type="SAM" id="MobiDB-lite"/>
    </source>
</evidence>
<dbReference type="Proteomes" id="UP000236161">
    <property type="component" value="Unassembled WGS sequence"/>
</dbReference>
<dbReference type="GO" id="GO:0005737">
    <property type="term" value="C:cytoplasm"/>
    <property type="evidence" value="ECO:0007669"/>
    <property type="project" value="TreeGrafter"/>
</dbReference>
<feature type="domain" description="CBS" evidence="5">
    <location>
        <begin position="331"/>
        <end position="391"/>
    </location>
</feature>
<evidence type="ECO:0000256" key="1">
    <source>
        <dbReference type="ARBA" id="ARBA00022737"/>
    </source>
</evidence>
<evidence type="ECO:0000256" key="2">
    <source>
        <dbReference type="ARBA" id="ARBA00023122"/>
    </source>
</evidence>
<keyword evidence="1" id="KW-0677">Repeat</keyword>
<keyword evidence="7" id="KW-1185">Reference proteome</keyword>
<gene>
    <name evidence="6" type="primary">CBSX5</name>
    <name evidence="6" type="ORF">AXF42_Ash008474</name>
</gene>
<reference evidence="6 7" key="1">
    <citation type="journal article" date="2017" name="Nature">
        <title>The Apostasia genome and the evolution of orchids.</title>
        <authorList>
            <person name="Zhang G.Q."/>
            <person name="Liu K.W."/>
            <person name="Li Z."/>
            <person name="Lohaus R."/>
            <person name="Hsiao Y.Y."/>
            <person name="Niu S.C."/>
            <person name="Wang J.Y."/>
            <person name="Lin Y.C."/>
            <person name="Xu Q."/>
            <person name="Chen L.J."/>
            <person name="Yoshida K."/>
            <person name="Fujiwara S."/>
            <person name="Wang Z.W."/>
            <person name="Zhang Y.Q."/>
            <person name="Mitsuda N."/>
            <person name="Wang M."/>
            <person name="Liu G.H."/>
            <person name="Pecoraro L."/>
            <person name="Huang H.X."/>
            <person name="Xiao X.J."/>
            <person name="Lin M."/>
            <person name="Wu X.Y."/>
            <person name="Wu W.L."/>
            <person name="Chen Y.Y."/>
            <person name="Chang S.B."/>
            <person name="Sakamoto S."/>
            <person name="Ohme-Takagi M."/>
            <person name="Yagi M."/>
            <person name="Zeng S.J."/>
            <person name="Shen C.Y."/>
            <person name="Yeh C.M."/>
            <person name="Luo Y.B."/>
            <person name="Tsai W.C."/>
            <person name="Van de Peer Y."/>
            <person name="Liu Z.J."/>
        </authorList>
    </citation>
    <scope>NUCLEOTIDE SEQUENCE [LARGE SCALE GENOMIC DNA]</scope>
    <source>
        <strain evidence="7">cv. Shenzhen</strain>
        <tissue evidence="6">Stem</tissue>
    </source>
</reference>
<dbReference type="InterPro" id="IPR050511">
    <property type="entry name" value="AMPK_gamma/SDS23_families"/>
</dbReference>
<keyword evidence="2 3" id="KW-0129">CBS domain</keyword>
<dbReference type="PROSITE" id="PS51371">
    <property type="entry name" value="CBS"/>
    <property type="match status" value="1"/>
</dbReference>
<sequence>MAVSFLFHEVSDLCIGKPALRALPISATVGEALVALRGSRETFLIVWIADRSSPEKKAFAGKICMVDILCYLCSEQNITSPVAALKSPVSSLLSKDGPALVRRVDSNSSILEALNVILEGAHVLLVPIPPAASSSHKKLHHVHRGAGADAASSDFCWLTQEDFARFFFNSIAAFSPIAGLSVTQLGLVRTDNLLAVCYHDPALLAMPLIRQALVDQTSVAVVTDDRKLIGEISPSTLACCDESVAAALAAFSAGDLMAYMDWCAAPPQAALRAVKSLLKEKGMQGMLELMEEKITPPLFSSSSSSSDEEGSEGGPRKTRSIGRTGSYSARMGRKSEEAIVCHPGSSLVAVMVQALAHRVGYLWVVDELDYNLAGVVLLPDILKLFRNQLDQFFFP</sequence>
<dbReference type="PANTHER" id="PTHR13780:SF128">
    <property type="entry name" value="CBS DOMAIN-CONTAINING PROTEIN"/>
    <property type="match status" value="1"/>
</dbReference>
<dbReference type="InterPro" id="IPR000644">
    <property type="entry name" value="CBS_dom"/>
</dbReference>
<dbReference type="OrthoDB" id="681454at2759"/>
<dbReference type="InterPro" id="IPR046342">
    <property type="entry name" value="CBS_dom_sf"/>
</dbReference>
<dbReference type="AlphaFoldDB" id="A0A2I0AY04"/>
<evidence type="ECO:0000313" key="6">
    <source>
        <dbReference type="EMBL" id="PKA60414.1"/>
    </source>
</evidence>
<dbReference type="EMBL" id="KZ451939">
    <property type="protein sequence ID" value="PKA60414.1"/>
    <property type="molecule type" value="Genomic_DNA"/>
</dbReference>
<dbReference type="SUPFAM" id="SSF54631">
    <property type="entry name" value="CBS-domain pair"/>
    <property type="match status" value="1"/>
</dbReference>